<evidence type="ECO:0000313" key="3">
    <source>
        <dbReference type="Proteomes" id="UP000178606"/>
    </source>
</evidence>
<protein>
    <submittedName>
        <fullName evidence="2">Uncharacterized protein</fullName>
    </submittedName>
</protein>
<gene>
    <name evidence="2" type="ORF">A3F84_15420</name>
</gene>
<organism evidence="2 3">
    <name type="scientific">Handelsmanbacteria sp. (strain RIFCSPLOWO2_12_FULL_64_10)</name>
    <dbReference type="NCBI Taxonomy" id="1817868"/>
    <lineage>
        <taxon>Bacteria</taxon>
        <taxon>Candidatus Handelsmaniibacteriota</taxon>
    </lineage>
</organism>
<name>A0A1F6C4I6_HANXR</name>
<sequence length="145" mass="16287">MVYPFLLRHPPDGRQQIGDQGLFGHEIVRPGRQRRPPVHARVEQTHGDDARLRQGVAQEREGLQPGHTGHAQVEQNHLGPQTPGLRQALHPSPGRAHDDDLAVIALLKETRRKPQKDRAVIHQQNGNRVHRAPPPFLLSLCFAET</sequence>
<reference evidence="2 3" key="1">
    <citation type="journal article" date="2016" name="Nat. Commun.">
        <title>Thousands of microbial genomes shed light on interconnected biogeochemical processes in an aquifer system.</title>
        <authorList>
            <person name="Anantharaman K."/>
            <person name="Brown C.T."/>
            <person name="Hug L.A."/>
            <person name="Sharon I."/>
            <person name="Castelle C.J."/>
            <person name="Probst A.J."/>
            <person name="Thomas B.C."/>
            <person name="Singh A."/>
            <person name="Wilkins M.J."/>
            <person name="Karaoz U."/>
            <person name="Brodie E.L."/>
            <person name="Williams K.H."/>
            <person name="Hubbard S.S."/>
            <person name="Banfield J.F."/>
        </authorList>
    </citation>
    <scope>NUCLEOTIDE SEQUENCE [LARGE SCALE GENOMIC DNA]</scope>
    <source>
        <strain evidence="3">RIFCSPLOWO2_12_FULL_64_10</strain>
    </source>
</reference>
<proteinExistence type="predicted"/>
<comment type="caution">
    <text evidence="2">The sequence shown here is derived from an EMBL/GenBank/DDBJ whole genome shotgun (WGS) entry which is preliminary data.</text>
</comment>
<accession>A0A1F6C4I6</accession>
<feature type="compositionally biased region" description="Basic and acidic residues" evidence="1">
    <location>
        <begin position="40"/>
        <end position="62"/>
    </location>
</feature>
<feature type="region of interest" description="Disordered" evidence="1">
    <location>
        <begin position="32"/>
        <end position="97"/>
    </location>
</feature>
<dbReference type="Proteomes" id="UP000178606">
    <property type="component" value="Unassembled WGS sequence"/>
</dbReference>
<dbReference type="AlphaFoldDB" id="A0A1F6C4I6"/>
<evidence type="ECO:0000313" key="2">
    <source>
        <dbReference type="EMBL" id="OGG43993.1"/>
    </source>
</evidence>
<evidence type="ECO:0000256" key="1">
    <source>
        <dbReference type="SAM" id="MobiDB-lite"/>
    </source>
</evidence>
<dbReference type="EMBL" id="MFKF01000420">
    <property type="protein sequence ID" value="OGG43993.1"/>
    <property type="molecule type" value="Genomic_DNA"/>
</dbReference>